<evidence type="ECO:0000256" key="1">
    <source>
        <dbReference type="ARBA" id="ARBA00023015"/>
    </source>
</evidence>
<dbReference type="EMBL" id="QQXK01000011">
    <property type="protein sequence ID" value="RII42493.1"/>
    <property type="molecule type" value="Genomic_DNA"/>
</dbReference>
<dbReference type="InterPro" id="IPR001647">
    <property type="entry name" value="HTH_TetR"/>
</dbReference>
<dbReference type="PANTHER" id="PTHR30055:SF234">
    <property type="entry name" value="HTH-TYPE TRANSCRIPTIONAL REGULATOR BETI"/>
    <property type="match status" value="1"/>
</dbReference>
<dbReference type="PRINTS" id="PR00455">
    <property type="entry name" value="HTHTETR"/>
</dbReference>
<keyword evidence="1" id="KW-0805">Transcription regulation</keyword>
<comment type="caution">
    <text evidence="6">The sequence shown here is derived from an EMBL/GenBank/DDBJ whole genome shotgun (WGS) entry which is preliminary data.</text>
</comment>
<dbReference type="PROSITE" id="PS50977">
    <property type="entry name" value="HTH_TETR_2"/>
    <property type="match status" value="1"/>
</dbReference>
<evidence type="ECO:0000256" key="4">
    <source>
        <dbReference type="PROSITE-ProRule" id="PRU00335"/>
    </source>
</evidence>
<keyword evidence="2 4" id="KW-0238">DNA-binding</keyword>
<accession>A0A399JA84</accession>
<dbReference type="SUPFAM" id="SSF46689">
    <property type="entry name" value="Homeodomain-like"/>
    <property type="match status" value="1"/>
</dbReference>
<dbReference type="Gene3D" id="1.10.357.10">
    <property type="entry name" value="Tetracycline Repressor, domain 2"/>
    <property type="match status" value="1"/>
</dbReference>
<gene>
    <name evidence="6" type="ORF">DWB68_07015</name>
</gene>
<evidence type="ECO:0000313" key="6">
    <source>
        <dbReference type="EMBL" id="RII42493.1"/>
    </source>
</evidence>
<keyword evidence="3" id="KW-0804">Transcription</keyword>
<dbReference type="RefSeq" id="WP_119424435.1">
    <property type="nucleotide sequence ID" value="NZ_QQXK01000011.1"/>
</dbReference>
<dbReference type="GO" id="GO:0000976">
    <property type="term" value="F:transcription cis-regulatory region binding"/>
    <property type="evidence" value="ECO:0007669"/>
    <property type="project" value="TreeGrafter"/>
</dbReference>
<dbReference type="InterPro" id="IPR050109">
    <property type="entry name" value="HTH-type_TetR-like_transc_reg"/>
</dbReference>
<evidence type="ECO:0000256" key="2">
    <source>
        <dbReference type="ARBA" id="ARBA00023125"/>
    </source>
</evidence>
<organism evidence="6 7">
    <name type="scientific">Galactobacter valiniphilus</name>
    <dbReference type="NCBI Taxonomy" id="2676122"/>
    <lineage>
        <taxon>Bacteria</taxon>
        <taxon>Bacillati</taxon>
        <taxon>Actinomycetota</taxon>
        <taxon>Actinomycetes</taxon>
        <taxon>Micrococcales</taxon>
        <taxon>Micrococcaceae</taxon>
        <taxon>Galactobacter</taxon>
    </lineage>
</organism>
<reference evidence="6 7" key="1">
    <citation type="submission" date="2018-07" db="EMBL/GenBank/DDBJ databases">
        <title>Arthrobacter sp. nov., isolated from raw cow's milk with high bacterial count.</title>
        <authorList>
            <person name="Hahne J."/>
            <person name="Isele D."/>
            <person name="Lipski A."/>
        </authorList>
    </citation>
    <scope>NUCLEOTIDE SEQUENCE [LARGE SCALE GENOMIC DNA]</scope>
    <source>
        <strain evidence="6 7">JZ R-35</strain>
    </source>
</reference>
<dbReference type="AlphaFoldDB" id="A0A399JA84"/>
<dbReference type="Pfam" id="PF17937">
    <property type="entry name" value="TetR_C_28"/>
    <property type="match status" value="1"/>
</dbReference>
<dbReference type="PANTHER" id="PTHR30055">
    <property type="entry name" value="HTH-TYPE TRANSCRIPTIONAL REGULATOR RUTR"/>
    <property type="match status" value="1"/>
</dbReference>
<sequence length="184" mass="19482">MGRISGRDAEATRRLVLDAAARRFGSHGIEASLDSIAELAGVSKGGLKYHFASKDALLRALAEDQLLEFRAEVHSFIREGDDGPGRLTRAYVAATLDALTNADAMLEKHALMAQLSTVPVVREACREDAAWWDAAIAADGTDPVTAALVVAAADGLAAAPLWGAEYAPELLAQIGERLVDMTRA</sequence>
<feature type="domain" description="HTH tetR-type" evidence="5">
    <location>
        <begin position="10"/>
        <end position="69"/>
    </location>
</feature>
<evidence type="ECO:0000313" key="7">
    <source>
        <dbReference type="Proteomes" id="UP000265419"/>
    </source>
</evidence>
<evidence type="ECO:0000259" key="5">
    <source>
        <dbReference type="PROSITE" id="PS50977"/>
    </source>
</evidence>
<feature type="DNA-binding region" description="H-T-H motif" evidence="4">
    <location>
        <begin position="32"/>
        <end position="51"/>
    </location>
</feature>
<dbReference type="Pfam" id="PF00440">
    <property type="entry name" value="TetR_N"/>
    <property type="match status" value="1"/>
</dbReference>
<dbReference type="Proteomes" id="UP000265419">
    <property type="component" value="Unassembled WGS sequence"/>
</dbReference>
<proteinExistence type="predicted"/>
<dbReference type="InterPro" id="IPR009057">
    <property type="entry name" value="Homeodomain-like_sf"/>
</dbReference>
<protein>
    <submittedName>
        <fullName evidence="6">TetR family transcriptional regulator</fullName>
    </submittedName>
</protein>
<dbReference type="InterPro" id="IPR041479">
    <property type="entry name" value="TetR_CgmR_C"/>
</dbReference>
<dbReference type="GO" id="GO:0003700">
    <property type="term" value="F:DNA-binding transcription factor activity"/>
    <property type="evidence" value="ECO:0007669"/>
    <property type="project" value="TreeGrafter"/>
</dbReference>
<name>A0A399JA84_9MICC</name>
<keyword evidence="7" id="KW-1185">Reference proteome</keyword>
<evidence type="ECO:0000256" key="3">
    <source>
        <dbReference type="ARBA" id="ARBA00023163"/>
    </source>
</evidence>